<evidence type="ECO:0000259" key="2">
    <source>
        <dbReference type="PROSITE" id="PS50983"/>
    </source>
</evidence>
<dbReference type="OrthoDB" id="9797736at2"/>
<dbReference type="RefSeq" id="WP_149788260.1">
    <property type="nucleotide sequence ID" value="NZ_FNIO01000004.1"/>
</dbReference>
<dbReference type="PANTHER" id="PTHR30535">
    <property type="entry name" value="VITAMIN B12-BINDING PROTEIN"/>
    <property type="match status" value="1"/>
</dbReference>
<dbReference type="SUPFAM" id="SSF53807">
    <property type="entry name" value="Helical backbone' metal receptor"/>
    <property type="match status" value="1"/>
</dbReference>
<feature type="chain" id="PRO_5015064601" evidence="1">
    <location>
        <begin position="29"/>
        <end position="289"/>
    </location>
</feature>
<dbReference type="InterPro" id="IPR050902">
    <property type="entry name" value="ABC_Transporter_SBP"/>
</dbReference>
<dbReference type="Proteomes" id="UP000324252">
    <property type="component" value="Unassembled WGS sequence"/>
</dbReference>
<dbReference type="PROSITE" id="PS50983">
    <property type="entry name" value="FE_B12_PBP"/>
    <property type="match status" value="1"/>
</dbReference>
<dbReference type="PANTHER" id="PTHR30535:SF4">
    <property type="entry name" value="HEMIN-BINDING PERIPLASMIC PROTEIN HMUT"/>
    <property type="match status" value="1"/>
</dbReference>
<dbReference type="CDD" id="cd01149">
    <property type="entry name" value="HutB"/>
    <property type="match status" value="1"/>
</dbReference>
<proteinExistence type="predicted"/>
<feature type="signal peptide" evidence="1">
    <location>
        <begin position="1"/>
        <end position="28"/>
    </location>
</feature>
<evidence type="ECO:0000313" key="3">
    <source>
        <dbReference type="EMBL" id="SHK33478.1"/>
    </source>
</evidence>
<keyword evidence="1" id="KW-0732">Signal</keyword>
<feature type="domain" description="Fe/B12 periplasmic-binding" evidence="2">
    <location>
        <begin position="34"/>
        <end position="288"/>
    </location>
</feature>
<dbReference type="Pfam" id="PF01497">
    <property type="entry name" value="Peripla_BP_2"/>
    <property type="match status" value="1"/>
</dbReference>
<dbReference type="InterPro" id="IPR002491">
    <property type="entry name" value="ABC_transptr_periplasmic_BD"/>
</dbReference>
<dbReference type="EMBL" id="FQZZ01000004">
    <property type="protein sequence ID" value="SHK33478.1"/>
    <property type="molecule type" value="Genomic_DNA"/>
</dbReference>
<evidence type="ECO:0000313" key="4">
    <source>
        <dbReference type="Proteomes" id="UP000324252"/>
    </source>
</evidence>
<organism evidence="3 4">
    <name type="scientific">Lutimaribacter pacificus</name>
    <dbReference type="NCBI Taxonomy" id="391948"/>
    <lineage>
        <taxon>Bacteria</taxon>
        <taxon>Pseudomonadati</taxon>
        <taxon>Pseudomonadota</taxon>
        <taxon>Alphaproteobacteria</taxon>
        <taxon>Rhodobacterales</taxon>
        <taxon>Roseobacteraceae</taxon>
        <taxon>Lutimaribacter</taxon>
    </lineage>
</organism>
<protein>
    <submittedName>
        <fullName evidence="3">Iron complex transport system substrate-binding protein</fullName>
    </submittedName>
</protein>
<dbReference type="AlphaFoldDB" id="A0A1H0HNK0"/>
<gene>
    <name evidence="3" type="ORF">SAMN05444142_104356</name>
</gene>
<reference evidence="3 4" key="1">
    <citation type="submission" date="2016-11" db="EMBL/GenBank/DDBJ databases">
        <authorList>
            <person name="Varghese N."/>
            <person name="Submissions S."/>
        </authorList>
    </citation>
    <scope>NUCLEOTIDE SEQUENCE [LARGE SCALE GENOMIC DNA]</scope>
    <source>
        <strain evidence="3 4">DSM 29620</strain>
    </source>
</reference>
<dbReference type="Gene3D" id="3.40.50.1980">
    <property type="entry name" value="Nitrogenase molybdenum iron protein domain"/>
    <property type="match status" value="2"/>
</dbReference>
<accession>A0A1H0HNK0</accession>
<sequence>MTRIHPFFVLQTALVVLLSLFLAATAKADQPAQRIVSVGGAVTEIVYALGEDHRLVARDTTSNHPAEALELPDVGYIRRLSPEGLLSVNPDLIIAQEGAGPPEAVALLQEAAVPMIEIPEGHDTEAVVAKITAVAEALGVAEKGAALAGDDRKQIEAAQAGATGLAGKRVLFILSMAGGRIMAGGVDTPADGIIGMVGATNATADFEGFKPVTDEAILASGADVILVMDRTGDMGITDDALFSHPAIAATPAGQNRAVVRMDGMMMLGFSVRTPEAVRELSKALQQVGG</sequence>
<keyword evidence="4" id="KW-1185">Reference proteome</keyword>
<name>A0A1H0HNK0_9RHOB</name>
<evidence type="ECO:0000256" key="1">
    <source>
        <dbReference type="SAM" id="SignalP"/>
    </source>
</evidence>